<evidence type="ECO:0000313" key="2">
    <source>
        <dbReference type="Proteomes" id="UP000823749"/>
    </source>
</evidence>
<dbReference type="AlphaFoldDB" id="A0AAV6LI71"/>
<reference evidence="1" key="1">
    <citation type="submission" date="2020-08" db="EMBL/GenBank/DDBJ databases">
        <title>Plant Genome Project.</title>
        <authorList>
            <person name="Zhang R.-G."/>
        </authorList>
    </citation>
    <scope>NUCLEOTIDE SEQUENCE</scope>
    <source>
        <strain evidence="1">WSP0</strain>
        <tissue evidence="1">Leaf</tissue>
    </source>
</reference>
<evidence type="ECO:0000313" key="1">
    <source>
        <dbReference type="EMBL" id="KAG5564666.1"/>
    </source>
</evidence>
<dbReference type="Proteomes" id="UP000823749">
    <property type="component" value="Chromosome 1"/>
</dbReference>
<protein>
    <submittedName>
        <fullName evidence="1">Uncharacterized protein</fullName>
    </submittedName>
</protein>
<name>A0AAV6LI71_9ERIC</name>
<accession>A0AAV6LI71</accession>
<comment type="caution">
    <text evidence="1">The sequence shown here is derived from an EMBL/GenBank/DDBJ whole genome shotgun (WGS) entry which is preliminary data.</text>
</comment>
<sequence length="178" mass="19632">MLQNMAIALQVGLGLVLLAVLELVNQNRSVLGSSVSAREFAPPKTFAIEFGSKSYSKKKTSRNIKVLVSCSEALLQALVDVFFGSTTEQRAYLKVSSCTFLLICCDMVDESPLFRLSAISADPFIDIWKLSCFLLNFCSADLNLTSEIPILKEGASTLAFQGSFFVVRVDFESPRRRL</sequence>
<gene>
    <name evidence="1" type="ORF">RHGRI_000749</name>
</gene>
<dbReference type="PANTHER" id="PTHR48412">
    <property type="entry name" value="ARM REPEAT SUPERFAMILY PROTEIN"/>
    <property type="match status" value="1"/>
</dbReference>
<keyword evidence="2" id="KW-1185">Reference proteome</keyword>
<dbReference type="EMBL" id="JACTNZ010000001">
    <property type="protein sequence ID" value="KAG5564666.1"/>
    <property type="molecule type" value="Genomic_DNA"/>
</dbReference>
<organism evidence="1 2">
    <name type="scientific">Rhododendron griersonianum</name>
    <dbReference type="NCBI Taxonomy" id="479676"/>
    <lineage>
        <taxon>Eukaryota</taxon>
        <taxon>Viridiplantae</taxon>
        <taxon>Streptophyta</taxon>
        <taxon>Embryophyta</taxon>
        <taxon>Tracheophyta</taxon>
        <taxon>Spermatophyta</taxon>
        <taxon>Magnoliopsida</taxon>
        <taxon>eudicotyledons</taxon>
        <taxon>Gunneridae</taxon>
        <taxon>Pentapetalae</taxon>
        <taxon>asterids</taxon>
        <taxon>Ericales</taxon>
        <taxon>Ericaceae</taxon>
        <taxon>Ericoideae</taxon>
        <taxon>Rhodoreae</taxon>
        <taxon>Rhododendron</taxon>
    </lineage>
</organism>
<dbReference type="PANTHER" id="PTHR48412:SF1">
    <property type="entry name" value="ARM REPEAT SUPERFAMILY PROTEIN"/>
    <property type="match status" value="1"/>
</dbReference>
<proteinExistence type="predicted"/>